<dbReference type="InterPro" id="IPR011545">
    <property type="entry name" value="DEAD/DEAH_box_helicase_dom"/>
</dbReference>
<dbReference type="PANTHER" id="PTHR47961:SF6">
    <property type="entry name" value="DNA-DIRECTED DNA POLYMERASE"/>
    <property type="match status" value="1"/>
</dbReference>
<dbReference type="SMART" id="SM00490">
    <property type="entry name" value="HELICc"/>
    <property type="match status" value="1"/>
</dbReference>
<dbReference type="Pfam" id="PF00271">
    <property type="entry name" value="Helicase_C"/>
    <property type="match status" value="1"/>
</dbReference>
<dbReference type="PANTHER" id="PTHR47961">
    <property type="entry name" value="DNA POLYMERASE THETA, PUTATIVE (AFU_ORTHOLOGUE AFUA_1G05260)-RELATED"/>
    <property type="match status" value="1"/>
</dbReference>
<dbReference type="InterPro" id="IPR050474">
    <property type="entry name" value="Hel308_SKI2-like"/>
</dbReference>
<dbReference type="InterPro" id="IPR027417">
    <property type="entry name" value="P-loop_NTPase"/>
</dbReference>
<evidence type="ECO:0000256" key="3">
    <source>
        <dbReference type="ARBA" id="ARBA00022806"/>
    </source>
</evidence>
<dbReference type="GO" id="GO:0003676">
    <property type="term" value="F:nucleic acid binding"/>
    <property type="evidence" value="ECO:0007669"/>
    <property type="project" value="InterPro"/>
</dbReference>
<evidence type="ECO:0000256" key="1">
    <source>
        <dbReference type="ARBA" id="ARBA00022741"/>
    </source>
</evidence>
<dbReference type="GO" id="GO:0016787">
    <property type="term" value="F:hydrolase activity"/>
    <property type="evidence" value="ECO:0007669"/>
    <property type="project" value="UniProtKB-KW"/>
</dbReference>
<feature type="domain" description="Helicase C-terminal" evidence="6">
    <location>
        <begin position="535"/>
        <end position="669"/>
    </location>
</feature>
<dbReference type="PROSITE" id="PS51194">
    <property type="entry name" value="HELICASE_CTER"/>
    <property type="match status" value="1"/>
</dbReference>
<dbReference type="Gene3D" id="3.40.50.300">
    <property type="entry name" value="P-loop containing nucleotide triphosphate hydrolases"/>
    <property type="match status" value="2"/>
</dbReference>
<keyword evidence="2" id="KW-0378">Hydrolase</keyword>
<keyword evidence="8" id="KW-1185">Reference proteome</keyword>
<reference evidence="7 8" key="1">
    <citation type="journal article" date="2019" name="Microorganisms">
        <title>Genome Insights into the Novel Species Microvirga brassicacearum, a Rapeseed Endophyte with Biotechnological Potential.</title>
        <authorList>
            <person name="Jimenez-Gomez A."/>
            <person name="Saati-Santamaria Z."/>
            <person name="Igual J.M."/>
            <person name="Rivas R."/>
            <person name="Mateos P.F."/>
            <person name="Garcia-Fraile P."/>
        </authorList>
    </citation>
    <scope>NUCLEOTIDE SEQUENCE [LARGE SCALE GENOMIC DNA]</scope>
    <source>
        <strain evidence="7 8">CDVBN77</strain>
    </source>
</reference>
<organism evidence="7 8">
    <name type="scientific">Microvirga brassicacearum</name>
    <dbReference type="NCBI Taxonomy" id="2580413"/>
    <lineage>
        <taxon>Bacteria</taxon>
        <taxon>Pseudomonadati</taxon>
        <taxon>Pseudomonadota</taxon>
        <taxon>Alphaproteobacteria</taxon>
        <taxon>Hyphomicrobiales</taxon>
        <taxon>Methylobacteriaceae</taxon>
        <taxon>Microvirga</taxon>
    </lineage>
</organism>
<dbReference type="GO" id="GO:0005524">
    <property type="term" value="F:ATP binding"/>
    <property type="evidence" value="ECO:0007669"/>
    <property type="project" value="UniProtKB-KW"/>
</dbReference>
<dbReference type="RefSeq" id="WP_150947887.1">
    <property type="nucleotide sequence ID" value="NZ_VCMV01000044.1"/>
</dbReference>
<proteinExistence type="predicted"/>
<feature type="non-terminal residue" evidence="7">
    <location>
        <position position="669"/>
    </location>
</feature>
<dbReference type="InterPro" id="IPR014001">
    <property type="entry name" value="Helicase_ATP-bd"/>
</dbReference>
<dbReference type="Proteomes" id="UP000325684">
    <property type="component" value="Unassembled WGS sequence"/>
</dbReference>
<evidence type="ECO:0000256" key="4">
    <source>
        <dbReference type="ARBA" id="ARBA00022840"/>
    </source>
</evidence>
<dbReference type="Pfam" id="PF00270">
    <property type="entry name" value="DEAD"/>
    <property type="match status" value="1"/>
</dbReference>
<comment type="caution">
    <text evidence="7">The sequence shown here is derived from an EMBL/GenBank/DDBJ whole genome shotgun (WGS) entry which is preliminary data.</text>
</comment>
<keyword evidence="1" id="KW-0547">Nucleotide-binding</keyword>
<evidence type="ECO:0000259" key="6">
    <source>
        <dbReference type="PROSITE" id="PS51194"/>
    </source>
</evidence>
<dbReference type="SMART" id="SM00487">
    <property type="entry name" value="DEXDc"/>
    <property type="match status" value="1"/>
</dbReference>
<keyword evidence="4" id="KW-0067">ATP-binding</keyword>
<sequence>MKPDTGSINVLSTVRARAKMHEFRVPPESYNALPRDPKMLFSLAVGILGDAAAALARHFVEPGFEGRPETWTEEDGSISDMVRFSAVFFDAYLEAQLDADIAAEFSLLCACSYYLSEAVGNATVVARRSEAPPLNLGGGLALLAFRVLRGEYTDFPGEAAHSDLAQALSQALRRYFALEGDEVEIVTMCTALREQVYASGTPRELLYGDLVVSLCARKLRNAARNLIPPHSGLPLEAWAPALLKFSFPTELWPAQQRICEAGLLKGRSALIQMPTSAGKTRATELIIRAAFLSKRTSLAVIVAPFRSLCHDIRSDVVKAFSGEDVLIDEISDSYLFDVELQELFARNSVIVVTPEKLLYMLRRAPELAERIGLIVYDEGHQFEGFARGPTYELLLSSLRMTLKDDAQVVLISAVIGNAPQIAEWLIRDAEAIVGGQGMLPTAKSIAFASWKTERGQLQYVQPTDPEESEFYVPRVIAAMPLEKLTPKETAARLFPERNSKNGTTQSTEVALYLGLHLVPNGSVAVFCGQKGSVSKTCRRVGEIFARKVPVDAPTGFSNAEELDKISRLFARQMGADADVAAGAGYGVLAHHANVPHGLRLTVEHAMKEGHARFVVCTSTLAQGVNFPIKYLIVTATQQGKEKIKVRDFHNLMGRAGRAGMHTESSVIFS</sequence>
<evidence type="ECO:0000313" key="7">
    <source>
        <dbReference type="EMBL" id="KAB0265082.1"/>
    </source>
</evidence>
<dbReference type="OrthoDB" id="9815222at2"/>
<dbReference type="InterPro" id="IPR001650">
    <property type="entry name" value="Helicase_C-like"/>
</dbReference>
<protein>
    <submittedName>
        <fullName evidence="7">DEAD/DEAH box helicase</fullName>
    </submittedName>
</protein>
<evidence type="ECO:0000259" key="5">
    <source>
        <dbReference type="PROSITE" id="PS51192"/>
    </source>
</evidence>
<dbReference type="EMBL" id="VCMV01000044">
    <property type="protein sequence ID" value="KAB0265082.1"/>
    <property type="molecule type" value="Genomic_DNA"/>
</dbReference>
<evidence type="ECO:0000256" key="2">
    <source>
        <dbReference type="ARBA" id="ARBA00022801"/>
    </source>
</evidence>
<gene>
    <name evidence="7" type="ORF">FEZ63_20210</name>
</gene>
<dbReference type="AlphaFoldDB" id="A0A5N3P5S7"/>
<dbReference type="PROSITE" id="PS51192">
    <property type="entry name" value="HELICASE_ATP_BIND_1"/>
    <property type="match status" value="1"/>
</dbReference>
<name>A0A5N3P5S7_9HYPH</name>
<dbReference type="GO" id="GO:0004386">
    <property type="term" value="F:helicase activity"/>
    <property type="evidence" value="ECO:0007669"/>
    <property type="project" value="UniProtKB-KW"/>
</dbReference>
<feature type="domain" description="Helicase ATP-binding" evidence="5">
    <location>
        <begin position="260"/>
        <end position="433"/>
    </location>
</feature>
<dbReference type="SUPFAM" id="SSF52540">
    <property type="entry name" value="P-loop containing nucleoside triphosphate hydrolases"/>
    <property type="match status" value="1"/>
</dbReference>
<evidence type="ECO:0000313" key="8">
    <source>
        <dbReference type="Proteomes" id="UP000325684"/>
    </source>
</evidence>
<keyword evidence="3 7" id="KW-0347">Helicase</keyword>
<accession>A0A5N3P5S7</accession>